<dbReference type="Proteomes" id="UP001154329">
    <property type="component" value="Chromosome 2"/>
</dbReference>
<keyword evidence="1" id="KW-0812">Transmembrane</keyword>
<proteinExistence type="predicted"/>
<keyword evidence="1" id="KW-0472">Membrane</keyword>
<gene>
    <name evidence="2" type="ORF">APHIGO_LOCUS5503</name>
</gene>
<protein>
    <submittedName>
        <fullName evidence="2">Uncharacterized protein</fullName>
    </submittedName>
</protein>
<feature type="transmembrane region" description="Helical" evidence="1">
    <location>
        <begin position="109"/>
        <end position="133"/>
    </location>
</feature>
<feature type="transmembrane region" description="Helical" evidence="1">
    <location>
        <begin position="153"/>
        <end position="171"/>
    </location>
</feature>
<evidence type="ECO:0000256" key="1">
    <source>
        <dbReference type="SAM" id="Phobius"/>
    </source>
</evidence>
<dbReference type="AlphaFoldDB" id="A0A9P0NKQ9"/>
<evidence type="ECO:0000313" key="2">
    <source>
        <dbReference type="EMBL" id="CAH1724153.1"/>
    </source>
</evidence>
<dbReference type="EMBL" id="OU899035">
    <property type="protein sequence ID" value="CAH1724153.1"/>
    <property type="molecule type" value="Genomic_DNA"/>
</dbReference>
<evidence type="ECO:0000313" key="3">
    <source>
        <dbReference type="Proteomes" id="UP001154329"/>
    </source>
</evidence>
<name>A0A9P0NKQ9_APHGO</name>
<keyword evidence="1" id="KW-1133">Transmembrane helix</keyword>
<keyword evidence="3" id="KW-1185">Reference proteome</keyword>
<organism evidence="2 3">
    <name type="scientific">Aphis gossypii</name>
    <name type="common">Cotton aphid</name>
    <dbReference type="NCBI Taxonomy" id="80765"/>
    <lineage>
        <taxon>Eukaryota</taxon>
        <taxon>Metazoa</taxon>
        <taxon>Ecdysozoa</taxon>
        <taxon>Arthropoda</taxon>
        <taxon>Hexapoda</taxon>
        <taxon>Insecta</taxon>
        <taxon>Pterygota</taxon>
        <taxon>Neoptera</taxon>
        <taxon>Paraneoptera</taxon>
        <taxon>Hemiptera</taxon>
        <taxon>Sternorrhyncha</taxon>
        <taxon>Aphidomorpha</taxon>
        <taxon>Aphidoidea</taxon>
        <taxon>Aphididae</taxon>
        <taxon>Aphidini</taxon>
        <taxon>Aphis</taxon>
        <taxon>Aphis</taxon>
    </lineage>
</organism>
<reference evidence="2" key="1">
    <citation type="submission" date="2022-02" db="EMBL/GenBank/DDBJ databases">
        <authorList>
            <person name="King R."/>
        </authorList>
    </citation>
    <scope>NUCLEOTIDE SEQUENCE</scope>
</reference>
<reference evidence="2" key="2">
    <citation type="submission" date="2022-10" db="EMBL/GenBank/DDBJ databases">
        <authorList>
            <consortium name="ENA_rothamsted_submissions"/>
            <consortium name="culmorum"/>
            <person name="King R."/>
        </authorList>
    </citation>
    <scope>NUCLEOTIDE SEQUENCE</scope>
</reference>
<sequence>MSVHARDEPVRFSGDGEPRVRFKFGRHRVRVNLVRAVESNYICWVASNVDELIGPVALLDPVVVSQTGFAGQRVRRSVFAFDVVGAASGTVREQTELVFASGRTDRHNFGFAISALDGPVVVAVVVGGAFAVVQQTVAALFECQSAVRAQVELIAIIGVGVRLFAVLFRTLRRAVFLAPDHCCFEQEHCGKRPKDVHRGGLCGILPTRI</sequence>
<accession>A0A9P0NKQ9</accession>